<reference evidence="1" key="1">
    <citation type="submission" date="2021-01" db="EMBL/GenBank/DDBJ databases">
        <title>Adiantum capillus-veneris genome.</title>
        <authorList>
            <person name="Fang Y."/>
            <person name="Liao Q."/>
        </authorList>
    </citation>
    <scope>NUCLEOTIDE SEQUENCE</scope>
    <source>
        <strain evidence="1">H3</strain>
        <tissue evidence="1">Leaf</tissue>
    </source>
</reference>
<protein>
    <submittedName>
        <fullName evidence="1">Uncharacterized protein</fullName>
    </submittedName>
</protein>
<evidence type="ECO:0000313" key="2">
    <source>
        <dbReference type="Proteomes" id="UP000886520"/>
    </source>
</evidence>
<dbReference type="EMBL" id="JABFUD020000022">
    <property type="protein sequence ID" value="KAI5062212.1"/>
    <property type="molecule type" value="Genomic_DNA"/>
</dbReference>
<dbReference type="SUPFAM" id="SSF49777">
    <property type="entry name" value="PEBP-like"/>
    <property type="match status" value="1"/>
</dbReference>
<name>A0A9D4Z6A9_ADICA</name>
<dbReference type="Gene3D" id="3.90.280.10">
    <property type="entry name" value="PEBP-like"/>
    <property type="match status" value="1"/>
</dbReference>
<gene>
    <name evidence="1" type="ORF">GOP47_0022751</name>
</gene>
<sequence>MKGDGVDKKAGYVLFMVDVDAYTPMDARAKLELHWLVHSIPGTITPCQDLGLSGEIAIHYIRPQRTFYFKGSYGIHRLYIILFKQANPTEAITYEGYLKGVSLRNVTRDLNLGYPVAGGGYYLNYTSKSIYSATHRIHT</sequence>
<dbReference type="OrthoDB" id="2506647at2759"/>
<dbReference type="InterPro" id="IPR036610">
    <property type="entry name" value="PEBP-like_sf"/>
</dbReference>
<dbReference type="Proteomes" id="UP000886520">
    <property type="component" value="Chromosome 22"/>
</dbReference>
<evidence type="ECO:0000313" key="1">
    <source>
        <dbReference type="EMBL" id="KAI5062212.1"/>
    </source>
</evidence>
<accession>A0A9D4Z6A9</accession>
<dbReference type="AlphaFoldDB" id="A0A9D4Z6A9"/>
<proteinExistence type="predicted"/>
<comment type="caution">
    <text evidence="1">The sequence shown here is derived from an EMBL/GenBank/DDBJ whole genome shotgun (WGS) entry which is preliminary data.</text>
</comment>
<keyword evidence="2" id="KW-1185">Reference proteome</keyword>
<organism evidence="1 2">
    <name type="scientific">Adiantum capillus-veneris</name>
    <name type="common">Maidenhair fern</name>
    <dbReference type="NCBI Taxonomy" id="13818"/>
    <lineage>
        <taxon>Eukaryota</taxon>
        <taxon>Viridiplantae</taxon>
        <taxon>Streptophyta</taxon>
        <taxon>Embryophyta</taxon>
        <taxon>Tracheophyta</taxon>
        <taxon>Polypodiopsida</taxon>
        <taxon>Polypodiidae</taxon>
        <taxon>Polypodiales</taxon>
        <taxon>Pteridineae</taxon>
        <taxon>Pteridaceae</taxon>
        <taxon>Vittarioideae</taxon>
        <taxon>Adiantum</taxon>
    </lineage>
</organism>